<proteinExistence type="predicted"/>
<evidence type="ECO:0000313" key="1">
    <source>
        <dbReference type="EMBL" id="MBO9203928.1"/>
    </source>
</evidence>
<evidence type="ECO:0000313" key="2">
    <source>
        <dbReference type="Proteomes" id="UP000677244"/>
    </source>
</evidence>
<name>A0ABS3Z198_9BACT</name>
<dbReference type="EMBL" id="JAGHKO010000011">
    <property type="protein sequence ID" value="MBO9203928.1"/>
    <property type="molecule type" value="Genomic_DNA"/>
</dbReference>
<sequence length="112" mass="12758">MKSWKSVEVIEDFYTLLENSNSKPQIIFKDSRTCGISAHAKHRLEDGFEHIAGKADFNYLDLLTYRPISNLIAKELKVTHQSPQIILVKDKQVVYTSSHHAIDPAVIARHLS</sequence>
<reference evidence="1 2" key="1">
    <citation type="submission" date="2021-03" db="EMBL/GenBank/DDBJ databases">
        <title>Assistant Professor.</title>
        <authorList>
            <person name="Huq M.A."/>
        </authorList>
    </citation>
    <scope>NUCLEOTIDE SEQUENCE [LARGE SCALE GENOMIC DNA]</scope>
    <source>
        <strain evidence="1 2">MAH-29</strain>
    </source>
</reference>
<dbReference type="NCBIfam" id="TIGR04019">
    <property type="entry name" value="B_thiol_YtxJ"/>
    <property type="match status" value="1"/>
</dbReference>
<keyword evidence="2" id="KW-1185">Reference proteome</keyword>
<dbReference type="Gene3D" id="3.40.30.10">
    <property type="entry name" value="Glutaredoxin"/>
    <property type="match status" value="1"/>
</dbReference>
<dbReference type="Proteomes" id="UP000677244">
    <property type="component" value="Unassembled WGS sequence"/>
</dbReference>
<dbReference type="InterPro" id="IPR022551">
    <property type="entry name" value="BrxC"/>
</dbReference>
<dbReference type="RefSeq" id="WP_209142001.1">
    <property type="nucleotide sequence ID" value="NZ_JAGHKO010000011.1"/>
</dbReference>
<organism evidence="1 2">
    <name type="scientific">Niastella soli</name>
    <dbReference type="NCBI Taxonomy" id="2821487"/>
    <lineage>
        <taxon>Bacteria</taxon>
        <taxon>Pseudomonadati</taxon>
        <taxon>Bacteroidota</taxon>
        <taxon>Chitinophagia</taxon>
        <taxon>Chitinophagales</taxon>
        <taxon>Chitinophagaceae</taxon>
        <taxon>Niastella</taxon>
    </lineage>
</organism>
<accession>A0ABS3Z198</accession>
<comment type="caution">
    <text evidence="1">The sequence shown here is derived from an EMBL/GenBank/DDBJ whole genome shotgun (WGS) entry which is preliminary data.</text>
</comment>
<dbReference type="Pfam" id="PF11009">
    <property type="entry name" value="BrxC"/>
    <property type="match status" value="1"/>
</dbReference>
<gene>
    <name evidence="1" type="primary">ytxJ</name>
    <name evidence="1" type="ORF">J7I42_26825</name>
</gene>
<protein>
    <submittedName>
        <fullName evidence="1">Bacillithiol system redox-active protein YtxJ</fullName>
    </submittedName>
</protein>